<feature type="domain" description="Flagellar basal body rod protein N-terminal" evidence="5">
    <location>
        <begin position="14"/>
        <end position="40"/>
    </location>
</feature>
<keyword evidence="6" id="KW-0966">Cell projection</keyword>
<evidence type="ECO:0000313" key="6">
    <source>
        <dbReference type="EMBL" id="CUR62157.1"/>
    </source>
</evidence>
<reference evidence="6" key="1">
    <citation type="submission" date="2015-08" db="EMBL/GenBank/DDBJ databases">
        <authorList>
            <person name="Babu N.S."/>
            <person name="Beckwith C.J."/>
            <person name="Beseler K.G."/>
            <person name="Brison A."/>
            <person name="Carone J.V."/>
            <person name="Caskin T.P."/>
            <person name="Diamond M."/>
            <person name="Durham M.E."/>
            <person name="Foxe J.M."/>
            <person name="Go M."/>
            <person name="Henderson B.A."/>
            <person name="Jones I.B."/>
            <person name="McGettigan J.A."/>
            <person name="Micheletti S.J."/>
            <person name="Nasrallah M.E."/>
            <person name="Ortiz D."/>
            <person name="Piller C.R."/>
            <person name="Privatt S.R."/>
            <person name="Schneider S.L."/>
            <person name="Sharp S."/>
            <person name="Smith T.C."/>
            <person name="Stanton J.D."/>
            <person name="Ullery H.E."/>
            <person name="Wilson R.J."/>
            <person name="Serrano M.G."/>
            <person name="Buck G."/>
            <person name="Lee V."/>
            <person name="Wang Y."/>
            <person name="Carvalho R."/>
            <person name="Voegtly L."/>
            <person name="Shi R."/>
            <person name="Duckworth R."/>
            <person name="Johnson A."/>
            <person name="Loviza R."/>
            <person name="Walstead R."/>
            <person name="Shah Z."/>
            <person name="Kiflezghi M."/>
            <person name="Wade K."/>
            <person name="Ball S.L."/>
            <person name="Bradley K.W."/>
            <person name="Asai D.J."/>
            <person name="Bowman C.A."/>
            <person name="Russell D.A."/>
            <person name="Pope W.H."/>
            <person name="Jacobs-Sera D."/>
            <person name="Hendrix R.W."/>
            <person name="Hatfull G.F."/>
        </authorList>
    </citation>
    <scope>NUCLEOTIDE SEQUENCE</scope>
</reference>
<evidence type="ECO:0000259" key="5">
    <source>
        <dbReference type="Pfam" id="PF00460"/>
    </source>
</evidence>
<feature type="region of interest" description="Disordered" evidence="4">
    <location>
        <begin position="55"/>
        <end position="82"/>
    </location>
</feature>
<keyword evidence="6" id="KW-0282">Flagellum</keyword>
<organism evidence="6">
    <name type="scientific">metagenome</name>
    <dbReference type="NCBI Taxonomy" id="256318"/>
    <lineage>
        <taxon>unclassified sequences</taxon>
        <taxon>metagenomes</taxon>
    </lineage>
</organism>
<protein>
    <submittedName>
        <fullName evidence="6">Flagellar basal-body rod protein FlgB</fullName>
    </submittedName>
</protein>
<comment type="subcellular location">
    <subcellularLocation>
        <location evidence="1">Bacterial flagellum basal body</location>
    </subcellularLocation>
</comment>
<comment type="similarity">
    <text evidence="2">Belongs to the flagella basal body rod proteins family.</text>
</comment>
<dbReference type="Pfam" id="PF00460">
    <property type="entry name" value="Flg_bb_rod"/>
    <property type="match status" value="1"/>
</dbReference>
<evidence type="ECO:0000256" key="2">
    <source>
        <dbReference type="ARBA" id="ARBA00009677"/>
    </source>
</evidence>
<accession>A0A2P2CJN0</accession>
<dbReference type="PIRSF" id="PIRSF002889">
    <property type="entry name" value="Rod_FlgB"/>
    <property type="match status" value="1"/>
</dbReference>
<dbReference type="EMBL" id="CZKB01000027">
    <property type="protein sequence ID" value="CUR62157.1"/>
    <property type="molecule type" value="Genomic_DNA"/>
</dbReference>
<dbReference type="AlphaFoldDB" id="A0A2P2CJN0"/>
<dbReference type="InterPro" id="IPR006300">
    <property type="entry name" value="FlgB"/>
</dbReference>
<dbReference type="GO" id="GO:0071973">
    <property type="term" value="P:bacterial-type flagellum-dependent cell motility"/>
    <property type="evidence" value="ECO:0007669"/>
    <property type="project" value="InterPro"/>
</dbReference>
<evidence type="ECO:0000256" key="4">
    <source>
        <dbReference type="SAM" id="MobiDB-lite"/>
    </source>
</evidence>
<dbReference type="PROSITE" id="PS00588">
    <property type="entry name" value="FLAGELLA_BB_ROD"/>
    <property type="match status" value="1"/>
</dbReference>
<sequence length="119" mass="12550">MSLGMPDAVTSVLATTLDGLANRQNVIADNIANVDTPGFRATSVDFESSLTAALQRGEMSTSGVTPTERPSNAPVGENGNNVDLRQESLSALQTQFQYQMMTRAVSERFALVKTAAGAV</sequence>
<keyword evidence="3" id="KW-0975">Bacterial flagellum</keyword>
<keyword evidence="6" id="KW-0969">Cilium</keyword>
<feature type="compositionally biased region" description="Polar residues" evidence="4">
    <location>
        <begin position="55"/>
        <end position="70"/>
    </location>
</feature>
<evidence type="ECO:0000256" key="3">
    <source>
        <dbReference type="ARBA" id="ARBA00023143"/>
    </source>
</evidence>
<evidence type="ECO:0000256" key="1">
    <source>
        <dbReference type="ARBA" id="ARBA00004117"/>
    </source>
</evidence>
<proteinExistence type="inferred from homology"/>
<name>A0A2P2CJN0_9ZZZZ</name>
<gene>
    <name evidence="6" type="primary">flgB</name>
    <name evidence="6" type="ORF">NOCA170103</name>
</gene>
<dbReference type="InterPro" id="IPR001444">
    <property type="entry name" value="Flag_bb_rod_N"/>
</dbReference>
<dbReference type="InterPro" id="IPR019776">
    <property type="entry name" value="Flagellar_basal_body_rod_CS"/>
</dbReference>
<dbReference type="GO" id="GO:0030694">
    <property type="term" value="C:bacterial-type flagellum basal body, rod"/>
    <property type="evidence" value="ECO:0007669"/>
    <property type="project" value="InterPro"/>
</dbReference>